<evidence type="ECO:0000256" key="1">
    <source>
        <dbReference type="SAM" id="SignalP"/>
    </source>
</evidence>
<dbReference type="EMBL" id="AP026802">
    <property type="protein sequence ID" value="BDR59621.1"/>
    <property type="molecule type" value="Genomic_DNA"/>
</dbReference>
<keyword evidence="1" id="KW-0732">Signal</keyword>
<dbReference type="RefSeq" id="WP_317635407.1">
    <property type="nucleotide sequence ID" value="NZ_AP026802.1"/>
</dbReference>
<sequence length="153" mass="16987">MKKIFLLLLTFAILCLPVSSVQAAKKQKQETPIVLTIKGHRYRAELNQSVPAKQLLKRLPLKLKFQAPAPGIDEKIADLKKPLSTKGTPVGADPNPGDIAYWSPDSRLVLYWGDVSYFDGIHLLGKFKKSDRAKAIKALRQQKGDLTVRIAKG</sequence>
<dbReference type="KEGG" id="xap:XA3_20620"/>
<evidence type="ECO:0000313" key="3">
    <source>
        <dbReference type="EMBL" id="BDR59621.1"/>
    </source>
</evidence>
<gene>
    <name evidence="3" type="ORF">XA3_20620</name>
</gene>
<reference evidence="3 4" key="1">
    <citation type="journal article" date="2023" name="Microbiol. Spectr.">
        <title>Symbiosis of Carpenter Bees with Uncharacterized Lactic Acid Bacteria Showing NAD Auxotrophy.</title>
        <authorList>
            <person name="Kawasaki S."/>
            <person name="Ozawa K."/>
            <person name="Mori T."/>
            <person name="Yamamoto A."/>
            <person name="Ito M."/>
            <person name="Ohkuma M."/>
            <person name="Sakamoto M."/>
            <person name="Matsutani M."/>
        </authorList>
    </citation>
    <scope>NUCLEOTIDE SEQUENCE [LARGE SCALE GENOMIC DNA]</scope>
    <source>
        <strain evidence="3 4">XA3</strain>
    </source>
</reference>
<feature type="chain" id="PRO_5043998101" description="Cyclophilin-like domain-containing protein" evidence="1">
    <location>
        <begin position="24"/>
        <end position="153"/>
    </location>
</feature>
<dbReference type="Pfam" id="PF18050">
    <property type="entry name" value="Cyclophil_like2"/>
    <property type="match status" value="1"/>
</dbReference>
<protein>
    <recommendedName>
        <fullName evidence="2">Cyclophilin-like domain-containing protein</fullName>
    </recommendedName>
</protein>
<dbReference type="InterPro" id="IPR041183">
    <property type="entry name" value="Cyclophilin-like"/>
</dbReference>
<organism evidence="3 4">
    <name type="scientific">Xylocopilactobacillus apicola</name>
    <dbReference type="NCBI Taxonomy" id="2932184"/>
    <lineage>
        <taxon>Bacteria</taxon>
        <taxon>Bacillati</taxon>
        <taxon>Bacillota</taxon>
        <taxon>Bacilli</taxon>
        <taxon>Lactobacillales</taxon>
        <taxon>Lactobacillaceae</taxon>
        <taxon>Xylocopilactobacillus</taxon>
    </lineage>
</organism>
<feature type="domain" description="Cyclophilin-like" evidence="2">
    <location>
        <begin position="35"/>
        <end position="150"/>
    </location>
</feature>
<dbReference type="AlphaFoldDB" id="A0AAU9DB16"/>
<dbReference type="InterPro" id="IPR029000">
    <property type="entry name" value="Cyclophilin-like_dom_sf"/>
</dbReference>
<proteinExistence type="predicted"/>
<accession>A0AAU9DB16</accession>
<feature type="signal peptide" evidence="1">
    <location>
        <begin position="1"/>
        <end position="23"/>
    </location>
</feature>
<evidence type="ECO:0000313" key="4">
    <source>
        <dbReference type="Proteomes" id="UP001321861"/>
    </source>
</evidence>
<name>A0AAU9DB16_9LACO</name>
<dbReference type="Gene3D" id="2.40.100.20">
    <property type="match status" value="1"/>
</dbReference>
<dbReference type="Proteomes" id="UP001321861">
    <property type="component" value="Chromosome"/>
</dbReference>
<evidence type="ECO:0000259" key="2">
    <source>
        <dbReference type="Pfam" id="PF18050"/>
    </source>
</evidence>
<keyword evidence="4" id="KW-1185">Reference proteome</keyword>
<dbReference type="SUPFAM" id="SSF50891">
    <property type="entry name" value="Cyclophilin-like"/>
    <property type="match status" value="1"/>
</dbReference>